<evidence type="ECO:0000259" key="4">
    <source>
        <dbReference type="PROSITE" id="PS50111"/>
    </source>
</evidence>
<dbReference type="SUPFAM" id="SSF58104">
    <property type="entry name" value="Methyl-accepting chemotaxis protein (MCP) signaling domain"/>
    <property type="match status" value="1"/>
</dbReference>
<dbReference type="EMBL" id="JRPD02000026">
    <property type="protein sequence ID" value="TLD98671.1"/>
    <property type="molecule type" value="Genomic_DNA"/>
</dbReference>
<dbReference type="Proteomes" id="UP000029922">
    <property type="component" value="Unassembled WGS sequence"/>
</dbReference>
<dbReference type="PANTHER" id="PTHR32089">
    <property type="entry name" value="METHYL-ACCEPTING CHEMOTAXIS PROTEIN MCPB"/>
    <property type="match status" value="1"/>
</dbReference>
<proteinExistence type="predicted"/>
<dbReference type="Gene3D" id="1.10.287.950">
    <property type="entry name" value="Methyl-accepting chemotaxis protein"/>
    <property type="match status" value="1"/>
</dbReference>
<feature type="transmembrane region" description="Helical" evidence="3">
    <location>
        <begin position="12"/>
        <end position="33"/>
    </location>
</feature>
<evidence type="ECO:0000256" key="1">
    <source>
        <dbReference type="ARBA" id="ARBA00023224"/>
    </source>
</evidence>
<accession>A0A377PV63</accession>
<dbReference type="PANTHER" id="PTHR32089:SF112">
    <property type="entry name" value="LYSOZYME-LIKE PROTEIN-RELATED"/>
    <property type="match status" value="1"/>
</dbReference>
<keyword evidence="3" id="KW-0812">Transmembrane</keyword>
<dbReference type="Gene3D" id="3.30.450.20">
    <property type="entry name" value="PAS domain"/>
    <property type="match status" value="1"/>
</dbReference>
<evidence type="ECO:0000313" key="6">
    <source>
        <dbReference type="EMBL" id="TLD98671.1"/>
    </source>
</evidence>
<dbReference type="InterPro" id="IPR004089">
    <property type="entry name" value="MCPsignal_dom"/>
</dbReference>
<dbReference type="PROSITE" id="PS50111">
    <property type="entry name" value="CHEMOTAXIS_TRANSDUC_2"/>
    <property type="match status" value="1"/>
</dbReference>
<keyword evidence="8" id="KW-1185">Reference proteome</keyword>
<evidence type="ECO:0000313" key="7">
    <source>
        <dbReference type="Proteomes" id="UP000029922"/>
    </source>
</evidence>
<keyword evidence="1 2" id="KW-0807">Transducer</keyword>
<keyword evidence="3" id="KW-0472">Membrane</keyword>
<name>A0A377PV63_9HELI</name>
<evidence type="ECO:0000256" key="2">
    <source>
        <dbReference type="PROSITE-ProRule" id="PRU00284"/>
    </source>
</evidence>
<sequence>MNFFSNLRIGVKLSIIVIGVVLVSMFIVSFIVANISSKILTQESEKIIKNTSSRYGNLIYSTLSDTVISISTGSRILNKILGNSALNDDYTISEQDLVDIVFSMVDANVNIKYGYLYLYDNQYVKLNQNSKAKLNTNELLFTVDDTRNVTYNTDILNHYAFKQILQGSNKMEFGAPGKLGNNSFGSYIVVPLIDSGNRTIGAVGVFLDLTRISEILVSRDKSFDAEVRIVIDDTGVIISHSNPQVVGSDFLQRHSSWDKAKDFYDNIIAHRNGIYDYYSATYNTEALAYVFNVQIPHTDKYWAVVTVVPEHTIYQPVDHILSTIIYSFIVSLIIIAIVVFVYIKYSITNRIIEIQEYLFDFFAFLRYEKDSVRDYKILSNDEIGKMAIEIKRNIELTRSNLKQDQIIFKESIAVLDLVQQGDFTPRISCDSNNPILVDLLKLLNNILDTLQVKVGSNMNVIKRVFDNYKKLDFTDFIPNANGDVEVTTNILGDEIKSMLNTSAQFADRLTKQSNELKNSMNNLMESSNNQSRSLQQSVSSIEQINSSMQNISGKTNDLTSQTEDIRSVIGIIRDIADQTNLLALNAAIEAARAGEHGRGFAVVADEVRKLAERTQRSLGEIESNINLLLQSVNDMAESIKEQTIGITQINGAVMQLESIVQDNTAIANNTYAITQDLSGVAQEIFDDVRKKKF</sequence>
<evidence type="ECO:0000313" key="8">
    <source>
        <dbReference type="Proteomes" id="UP000255139"/>
    </source>
</evidence>
<evidence type="ECO:0000313" key="5">
    <source>
        <dbReference type="EMBL" id="STQ86390.1"/>
    </source>
</evidence>
<dbReference type="RefSeq" id="WP_104717606.1">
    <property type="nucleotide sequence ID" value="NZ_FZML01000031.1"/>
</dbReference>
<feature type="transmembrane region" description="Helical" evidence="3">
    <location>
        <begin position="324"/>
        <end position="343"/>
    </location>
</feature>
<dbReference type="Proteomes" id="UP000255139">
    <property type="component" value="Unassembled WGS sequence"/>
</dbReference>
<dbReference type="GO" id="GO:0007165">
    <property type="term" value="P:signal transduction"/>
    <property type="evidence" value="ECO:0007669"/>
    <property type="project" value="UniProtKB-KW"/>
</dbReference>
<dbReference type="GO" id="GO:0016020">
    <property type="term" value="C:membrane"/>
    <property type="evidence" value="ECO:0007669"/>
    <property type="project" value="InterPro"/>
</dbReference>
<feature type="domain" description="Methyl-accepting transducer" evidence="4">
    <location>
        <begin position="499"/>
        <end position="683"/>
    </location>
</feature>
<evidence type="ECO:0000256" key="3">
    <source>
        <dbReference type="SAM" id="Phobius"/>
    </source>
</evidence>
<dbReference type="OrthoDB" id="2489132at2"/>
<keyword evidence="3" id="KW-1133">Transmembrane helix</keyword>
<protein>
    <submittedName>
        <fullName evidence="6">Methyl-accepting chemotaxis protein</fullName>
    </submittedName>
    <submittedName>
        <fullName evidence="5">Putative MCP-type signal transduction protein</fullName>
    </submittedName>
</protein>
<reference evidence="5 8" key="2">
    <citation type="submission" date="2018-06" db="EMBL/GenBank/DDBJ databases">
        <authorList>
            <consortium name="Pathogen Informatics"/>
            <person name="Doyle S."/>
        </authorList>
    </citation>
    <scope>NUCLEOTIDE SEQUENCE [LARGE SCALE GENOMIC DNA]</scope>
    <source>
        <strain evidence="5 8">NCTC12714</strain>
    </source>
</reference>
<reference evidence="6 7" key="1">
    <citation type="journal article" date="2014" name="Genome Announc.">
        <title>Draft genome sequences of eight enterohepatic helicobacter species isolated from both laboratory and wild rodents.</title>
        <authorList>
            <person name="Sheh A."/>
            <person name="Shen Z."/>
            <person name="Fox J.G."/>
        </authorList>
    </citation>
    <scope>NUCLEOTIDE SEQUENCE [LARGE SCALE GENOMIC DNA]</scope>
    <source>
        <strain evidence="6 7">ST1</strain>
    </source>
</reference>
<dbReference type="STRING" id="216.LS73_10250"/>
<organism evidence="5 8">
    <name type="scientific">Helicobacter muridarum</name>
    <dbReference type="NCBI Taxonomy" id="216"/>
    <lineage>
        <taxon>Bacteria</taxon>
        <taxon>Pseudomonadati</taxon>
        <taxon>Campylobacterota</taxon>
        <taxon>Epsilonproteobacteria</taxon>
        <taxon>Campylobacterales</taxon>
        <taxon>Helicobacteraceae</taxon>
        <taxon>Helicobacter</taxon>
    </lineage>
</organism>
<dbReference type="EMBL" id="UGJE01000002">
    <property type="protein sequence ID" value="STQ86390.1"/>
    <property type="molecule type" value="Genomic_DNA"/>
</dbReference>
<dbReference type="Pfam" id="PF00015">
    <property type="entry name" value="MCPsignal"/>
    <property type="match status" value="1"/>
</dbReference>
<gene>
    <name evidence="5" type="primary">mcp1</name>
    <name evidence="6" type="ORF">LS73_008580</name>
    <name evidence="5" type="ORF">NCTC12714_01197</name>
</gene>
<dbReference type="SMART" id="SM00283">
    <property type="entry name" value="MA"/>
    <property type="match status" value="1"/>
</dbReference>
<dbReference type="AlphaFoldDB" id="A0A377PV63"/>